<evidence type="ECO:0000313" key="1">
    <source>
        <dbReference type="EMBL" id="KEQ80976.1"/>
    </source>
</evidence>
<dbReference type="Proteomes" id="UP000030706">
    <property type="component" value="Unassembled WGS sequence"/>
</dbReference>
<protein>
    <submittedName>
        <fullName evidence="1">Uncharacterized protein</fullName>
    </submittedName>
</protein>
<accession>A0A074Y254</accession>
<gene>
    <name evidence="1" type="ORF">M438DRAFT_348353</name>
</gene>
<dbReference type="AlphaFoldDB" id="A0A074Y254"/>
<dbReference type="EMBL" id="KL584994">
    <property type="protein sequence ID" value="KEQ80976.1"/>
    <property type="molecule type" value="Genomic_DNA"/>
</dbReference>
<dbReference type="HOGENOM" id="CLU_1408480_0_0_1"/>
<keyword evidence="2" id="KW-1185">Reference proteome</keyword>
<name>A0A074Y254_AURPU</name>
<reference evidence="1 2" key="1">
    <citation type="journal article" date="2014" name="BMC Genomics">
        <title>Genome sequencing of four Aureobasidium pullulans varieties: biotechnological potential, stress tolerance, and description of new species.</title>
        <authorList>
            <person name="Gostin Ar C."/>
            <person name="Ohm R.A."/>
            <person name="Kogej T."/>
            <person name="Sonjak S."/>
            <person name="Turk M."/>
            <person name="Zajc J."/>
            <person name="Zalar P."/>
            <person name="Grube M."/>
            <person name="Sun H."/>
            <person name="Han J."/>
            <person name="Sharma A."/>
            <person name="Chiniquy J."/>
            <person name="Ngan C.Y."/>
            <person name="Lipzen A."/>
            <person name="Barry K."/>
            <person name="Grigoriev I.V."/>
            <person name="Gunde-Cimerman N."/>
        </authorList>
    </citation>
    <scope>NUCLEOTIDE SEQUENCE [LARGE SCALE GENOMIC DNA]</scope>
    <source>
        <strain evidence="1 2">EXF-150</strain>
    </source>
</reference>
<evidence type="ECO:0000313" key="2">
    <source>
        <dbReference type="Proteomes" id="UP000030706"/>
    </source>
</evidence>
<organism evidence="1 2">
    <name type="scientific">Aureobasidium pullulans EXF-150</name>
    <dbReference type="NCBI Taxonomy" id="1043002"/>
    <lineage>
        <taxon>Eukaryota</taxon>
        <taxon>Fungi</taxon>
        <taxon>Dikarya</taxon>
        <taxon>Ascomycota</taxon>
        <taxon>Pezizomycotina</taxon>
        <taxon>Dothideomycetes</taxon>
        <taxon>Dothideomycetidae</taxon>
        <taxon>Dothideales</taxon>
        <taxon>Saccotheciaceae</taxon>
        <taxon>Aureobasidium</taxon>
    </lineage>
</organism>
<proteinExistence type="predicted"/>
<dbReference type="RefSeq" id="XP_029757163.1">
    <property type="nucleotide sequence ID" value="XM_029906127.1"/>
</dbReference>
<sequence length="193" mass="22009">MFHSLVIEDPHCTMSPRDMGAIVNLINLDLPQLRVFGVKSIGPSAVTWFADRVNTYCMGLYRTTFLIQPVARLRPNIRTFLELPFLSDTVLNGPRIRPATASTQRYMCTRLMRGISQIVEIRHTAQRCHTLSLYHGDYLQATLALRSMSDTELPTQDAIARIEATLESARERSRALSAHRTWLLAMRGIHQMR</sequence>
<dbReference type="GeneID" id="40748433"/>